<dbReference type="EMBL" id="CAKASE010000048">
    <property type="protein sequence ID" value="CAG9562475.1"/>
    <property type="molecule type" value="Genomic_DNA"/>
</dbReference>
<evidence type="ECO:0000313" key="1">
    <source>
        <dbReference type="EMBL" id="CAG9562475.1"/>
    </source>
</evidence>
<dbReference type="OrthoDB" id="6630852at2759"/>
<organism evidence="1 2">
    <name type="scientific">Danaus chrysippus</name>
    <name type="common">African queen</name>
    <dbReference type="NCBI Taxonomy" id="151541"/>
    <lineage>
        <taxon>Eukaryota</taxon>
        <taxon>Metazoa</taxon>
        <taxon>Ecdysozoa</taxon>
        <taxon>Arthropoda</taxon>
        <taxon>Hexapoda</taxon>
        <taxon>Insecta</taxon>
        <taxon>Pterygota</taxon>
        <taxon>Neoptera</taxon>
        <taxon>Endopterygota</taxon>
        <taxon>Lepidoptera</taxon>
        <taxon>Glossata</taxon>
        <taxon>Ditrysia</taxon>
        <taxon>Papilionoidea</taxon>
        <taxon>Nymphalidae</taxon>
        <taxon>Danainae</taxon>
        <taxon>Danaini</taxon>
        <taxon>Danaina</taxon>
        <taxon>Danaus</taxon>
        <taxon>Anosia</taxon>
    </lineage>
</organism>
<protein>
    <submittedName>
        <fullName evidence="1">(African queen) hypothetical protein</fullName>
    </submittedName>
</protein>
<accession>A0A8J2QGI4</accession>
<sequence>MAFFNITVIAEQQYPHLLTVPPREPAPIYEAQNEGFLGHQVLFKPHSNIRKSYASPAYNLAQASYSTPAIHQQTKTGITYSMAPLVSHVTFTSLGSTYTW</sequence>
<reference evidence="1" key="1">
    <citation type="submission" date="2021-09" db="EMBL/GenBank/DDBJ databases">
        <authorList>
            <person name="Martin H S."/>
        </authorList>
    </citation>
    <scope>NUCLEOTIDE SEQUENCE</scope>
</reference>
<dbReference type="AlphaFoldDB" id="A0A8J2QGI4"/>
<proteinExistence type="predicted"/>
<evidence type="ECO:0000313" key="2">
    <source>
        <dbReference type="Proteomes" id="UP000789524"/>
    </source>
</evidence>
<gene>
    <name evidence="1" type="ORF">DCHRY22_LOCUS3799</name>
</gene>
<keyword evidence="2" id="KW-1185">Reference proteome</keyword>
<comment type="caution">
    <text evidence="1">The sequence shown here is derived from an EMBL/GenBank/DDBJ whole genome shotgun (WGS) entry which is preliminary data.</text>
</comment>
<dbReference type="Proteomes" id="UP000789524">
    <property type="component" value="Unassembled WGS sequence"/>
</dbReference>
<name>A0A8J2QGI4_9NEOP</name>